<name>A0A6H5HNL7_9HEMI</name>
<dbReference type="EMBL" id="CADCXU010034711">
    <property type="protein sequence ID" value="CAB0019945.1"/>
    <property type="molecule type" value="Genomic_DNA"/>
</dbReference>
<dbReference type="AlphaFoldDB" id="A0A6H5HNL7"/>
<accession>A0A6H5HNL7</accession>
<dbReference type="Proteomes" id="UP000479000">
    <property type="component" value="Unassembled WGS sequence"/>
</dbReference>
<proteinExistence type="predicted"/>
<evidence type="ECO:0000313" key="2">
    <source>
        <dbReference type="Proteomes" id="UP000479000"/>
    </source>
</evidence>
<keyword evidence="2" id="KW-1185">Reference proteome</keyword>
<reference evidence="1 2" key="1">
    <citation type="submission" date="2020-02" db="EMBL/GenBank/DDBJ databases">
        <authorList>
            <person name="Ferguson B K."/>
        </authorList>
    </citation>
    <scope>NUCLEOTIDE SEQUENCE [LARGE SCALE GENOMIC DNA]</scope>
</reference>
<organism evidence="1 2">
    <name type="scientific">Nesidiocoris tenuis</name>
    <dbReference type="NCBI Taxonomy" id="355587"/>
    <lineage>
        <taxon>Eukaryota</taxon>
        <taxon>Metazoa</taxon>
        <taxon>Ecdysozoa</taxon>
        <taxon>Arthropoda</taxon>
        <taxon>Hexapoda</taxon>
        <taxon>Insecta</taxon>
        <taxon>Pterygota</taxon>
        <taxon>Neoptera</taxon>
        <taxon>Paraneoptera</taxon>
        <taxon>Hemiptera</taxon>
        <taxon>Heteroptera</taxon>
        <taxon>Panheteroptera</taxon>
        <taxon>Cimicomorpha</taxon>
        <taxon>Miridae</taxon>
        <taxon>Dicyphina</taxon>
        <taxon>Nesidiocoris</taxon>
    </lineage>
</organism>
<gene>
    <name evidence="1" type="ORF">NTEN_LOCUS23573</name>
</gene>
<protein>
    <submittedName>
        <fullName evidence="1">Uncharacterized protein</fullName>
    </submittedName>
</protein>
<feature type="non-terminal residue" evidence="1">
    <location>
        <position position="58"/>
    </location>
</feature>
<sequence length="58" mass="6838">MTTPSFGDLKREVKDLIDRNKKKSHFAKSEIVQFKILPNFKFIRGPPQTFWTSLLPFL</sequence>
<evidence type="ECO:0000313" key="1">
    <source>
        <dbReference type="EMBL" id="CAB0019945.1"/>
    </source>
</evidence>